<dbReference type="Proteomes" id="UP000800200">
    <property type="component" value="Unassembled WGS sequence"/>
</dbReference>
<reference evidence="2" key="1">
    <citation type="journal article" date="2020" name="Stud. Mycol.">
        <title>101 Dothideomycetes genomes: a test case for predicting lifestyles and emergence of pathogens.</title>
        <authorList>
            <person name="Haridas S."/>
            <person name="Albert R."/>
            <person name="Binder M."/>
            <person name="Bloem J."/>
            <person name="Labutti K."/>
            <person name="Salamov A."/>
            <person name="Andreopoulos B."/>
            <person name="Baker S."/>
            <person name="Barry K."/>
            <person name="Bills G."/>
            <person name="Bluhm B."/>
            <person name="Cannon C."/>
            <person name="Castanera R."/>
            <person name="Culley D."/>
            <person name="Daum C."/>
            <person name="Ezra D."/>
            <person name="Gonzalez J."/>
            <person name="Henrissat B."/>
            <person name="Kuo A."/>
            <person name="Liang C."/>
            <person name="Lipzen A."/>
            <person name="Lutzoni F."/>
            <person name="Magnuson J."/>
            <person name="Mondo S."/>
            <person name="Nolan M."/>
            <person name="Ohm R."/>
            <person name="Pangilinan J."/>
            <person name="Park H.-J."/>
            <person name="Ramirez L."/>
            <person name="Alfaro M."/>
            <person name="Sun H."/>
            <person name="Tritt A."/>
            <person name="Yoshinaga Y."/>
            <person name="Zwiers L.-H."/>
            <person name="Turgeon B."/>
            <person name="Goodwin S."/>
            <person name="Spatafora J."/>
            <person name="Crous P."/>
            <person name="Grigoriev I."/>
        </authorList>
    </citation>
    <scope>NUCLEOTIDE SEQUENCE</scope>
    <source>
        <strain evidence="2">CBS 207.26</strain>
    </source>
</reference>
<dbReference type="Pfam" id="PF00106">
    <property type="entry name" value="adh_short"/>
    <property type="match status" value="1"/>
</dbReference>
<dbReference type="AlphaFoldDB" id="A0A6A6EKA9"/>
<keyword evidence="1" id="KW-0472">Membrane</keyword>
<dbReference type="OrthoDB" id="1274115at2759"/>
<dbReference type="InterPro" id="IPR036291">
    <property type="entry name" value="NAD(P)-bd_dom_sf"/>
</dbReference>
<evidence type="ECO:0000313" key="2">
    <source>
        <dbReference type="EMBL" id="KAF2191771.1"/>
    </source>
</evidence>
<dbReference type="EMBL" id="ML994616">
    <property type="protein sequence ID" value="KAF2191771.1"/>
    <property type="molecule type" value="Genomic_DNA"/>
</dbReference>
<dbReference type="PANTHER" id="PTHR43976:SF9">
    <property type="entry name" value="OXIDOREDUCTASE"/>
    <property type="match status" value="1"/>
</dbReference>
<keyword evidence="1" id="KW-1133">Transmembrane helix</keyword>
<accession>A0A6A6EKA9</accession>
<organism evidence="2 3">
    <name type="scientific">Zopfia rhizophila CBS 207.26</name>
    <dbReference type="NCBI Taxonomy" id="1314779"/>
    <lineage>
        <taxon>Eukaryota</taxon>
        <taxon>Fungi</taxon>
        <taxon>Dikarya</taxon>
        <taxon>Ascomycota</taxon>
        <taxon>Pezizomycotina</taxon>
        <taxon>Dothideomycetes</taxon>
        <taxon>Dothideomycetes incertae sedis</taxon>
        <taxon>Zopfiaceae</taxon>
        <taxon>Zopfia</taxon>
    </lineage>
</organism>
<feature type="transmembrane region" description="Helical" evidence="1">
    <location>
        <begin position="6"/>
        <end position="28"/>
    </location>
</feature>
<dbReference type="PANTHER" id="PTHR43976">
    <property type="entry name" value="SHORT CHAIN DEHYDROGENASE"/>
    <property type="match status" value="1"/>
</dbReference>
<dbReference type="SUPFAM" id="SSF51735">
    <property type="entry name" value="NAD(P)-binding Rossmann-fold domains"/>
    <property type="match status" value="1"/>
</dbReference>
<evidence type="ECO:0000256" key="1">
    <source>
        <dbReference type="SAM" id="Phobius"/>
    </source>
</evidence>
<protein>
    <submittedName>
        <fullName evidence="2">NAD(P)-binding protein</fullName>
    </submittedName>
</protein>
<keyword evidence="3" id="KW-1185">Reference proteome</keyword>
<keyword evidence="1" id="KW-0812">Transmembrane</keyword>
<proteinExistence type="predicted"/>
<dbReference type="InterPro" id="IPR051911">
    <property type="entry name" value="SDR_oxidoreductase"/>
</dbReference>
<dbReference type="PRINTS" id="PR00081">
    <property type="entry name" value="GDHRDH"/>
</dbReference>
<evidence type="ECO:0000313" key="3">
    <source>
        <dbReference type="Proteomes" id="UP000800200"/>
    </source>
</evidence>
<dbReference type="Gene3D" id="3.40.50.720">
    <property type="entry name" value="NAD(P)-binding Rossmann-like Domain"/>
    <property type="match status" value="1"/>
</dbReference>
<gene>
    <name evidence="2" type="ORF">K469DRAFT_731952</name>
</gene>
<name>A0A6A6EKA9_9PEZI</name>
<feature type="transmembrane region" description="Helical" evidence="1">
    <location>
        <begin position="125"/>
        <end position="147"/>
    </location>
</feature>
<sequence length="265" mass="28150">MAIDLGFVISLICGTILITGATSGFGLLPARRLAIAGHTVCAGLFSPSGDTTSSQADINSFALAHNTQEEGIDTLIHNAGHMTYGPAEALSADQFHRIYEINCVGAHRVNQVFLPSFRARRSGHLNWVSSFSAAGAGVASLFGPYIFVKAAMDSLAVSYALELRPFRVKSSVVVPRVFSRVGGAPLENVPGVTLEGMEREMPKDADVGMVIDAVVEVVGRGKEGTFRVHVDPFGDGSEEVNEMADKKRDVFLGGLGSTELLKGRK</sequence>
<dbReference type="InterPro" id="IPR002347">
    <property type="entry name" value="SDR_fam"/>
</dbReference>